<keyword evidence="8" id="KW-1185">Reference proteome</keyword>
<dbReference type="GO" id="GO:0006487">
    <property type="term" value="P:protein N-linked glycosylation"/>
    <property type="evidence" value="ECO:0007669"/>
    <property type="project" value="TreeGrafter"/>
</dbReference>
<dbReference type="InterPro" id="IPR029044">
    <property type="entry name" value="Nucleotide-diphossugar_trans"/>
</dbReference>
<feature type="compositionally biased region" description="Basic and acidic residues" evidence="6">
    <location>
        <begin position="501"/>
        <end position="524"/>
    </location>
</feature>
<dbReference type="EMBL" id="KV453869">
    <property type="protein sequence ID" value="ODV83013.1"/>
    <property type="molecule type" value="Genomic_DNA"/>
</dbReference>
<protein>
    <submittedName>
        <fullName evidence="7">Glycosyltransferase family 15 protein</fullName>
    </submittedName>
</protein>
<evidence type="ECO:0000313" key="8">
    <source>
        <dbReference type="Proteomes" id="UP000094801"/>
    </source>
</evidence>
<evidence type="ECO:0000256" key="1">
    <source>
        <dbReference type="ARBA" id="ARBA00004606"/>
    </source>
</evidence>
<evidence type="ECO:0000256" key="6">
    <source>
        <dbReference type="SAM" id="MobiDB-lite"/>
    </source>
</evidence>
<dbReference type="Proteomes" id="UP000094801">
    <property type="component" value="Unassembled WGS sequence"/>
</dbReference>
<evidence type="ECO:0000313" key="7">
    <source>
        <dbReference type="EMBL" id="ODV83013.1"/>
    </source>
</evidence>
<keyword evidence="5" id="KW-0812">Transmembrane</keyword>
<gene>
    <name evidence="7" type="ORF">CANARDRAFT_30360</name>
</gene>
<dbReference type="SUPFAM" id="SSF53448">
    <property type="entry name" value="Nucleotide-diphospho-sugar transferases"/>
    <property type="match status" value="1"/>
</dbReference>
<comment type="subcellular location">
    <subcellularLocation>
        <location evidence="1">Membrane</location>
        <topology evidence="1">Single-pass type II membrane protein</topology>
    </subcellularLocation>
</comment>
<dbReference type="PANTHER" id="PTHR31121">
    <property type="entry name" value="ALPHA-1,2 MANNOSYLTRANSFERASE KTR1"/>
    <property type="match status" value="1"/>
</dbReference>
<dbReference type="GO" id="GO:0016020">
    <property type="term" value="C:membrane"/>
    <property type="evidence" value="ECO:0007669"/>
    <property type="project" value="UniProtKB-SubCell"/>
</dbReference>
<keyword evidence="5" id="KW-0735">Signal-anchor</keyword>
<reference evidence="8" key="1">
    <citation type="submission" date="2016-04" db="EMBL/GenBank/DDBJ databases">
        <title>Comparative genomics of biotechnologically important yeasts.</title>
        <authorList>
            <consortium name="DOE Joint Genome Institute"/>
            <person name="Riley R."/>
            <person name="Haridas S."/>
            <person name="Wolfe K.H."/>
            <person name="Lopes M.R."/>
            <person name="Hittinger C.T."/>
            <person name="Goker M."/>
            <person name="Salamov A."/>
            <person name="Wisecaver J."/>
            <person name="Long T.M."/>
            <person name="Aerts A.L."/>
            <person name="Barry K."/>
            <person name="Choi C."/>
            <person name="Clum A."/>
            <person name="Coughlan A.Y."/>
            <person name="Deshpande S."/>
            <person name="Douglass A.P."/>
            <person name="Hanson S.J."/>
            <person name="Klenk H.-P."/>
            <person name="Labutti K."/>
            <person name="Lapidus A."/>
            <person name="Lindquist E."/>
            <person name="Lipzen A."/>
            <person name="Meier-Kolthoff J.P."/>
            <person name="Ohm R.A."/>
            <person name="Otillar R.P."/>
            <person name="Pangilinan J."/>
            <person name="Peng Y."/>
            <person name="Rokas A."/>
            <person name="Rosa C.A."/>
            <person name="Scheuner C."/>
            <person name="Sibirny A.A."/>
            <person name="Slot J.C."/>
            <person name="Stielow J.B."/>
            <person name="Sun H."/>
            <person name="Kurtzman C.P."/>
            <person name="Blackwell M."/>
            <person name="Grigoriev I.V."/>
            <person name="Jeffries T.W."/>
        </authorList>
    </citation>
    <scope>NUCLEOTIDE SEQUENCE [LARGE SCALE GENOMIC DNA]</scope>
    <source>
        <strain evidence="8">NRRL YB-2248</strain>
    </source>
</reference>
<dbReference type="InterPro" id="IPR002685">
    <property type="entry name" value="Glyco_trans_15"/>
</dbReference>
<dbReference type="Pfam" id="PF01793">
    <property type="entry name" value="Glyco_transf_15"/>
    <property type="match status" value="1"/>
</dbReference>
<dbReference type="GO" id="GO:0000026">
    <property type="term" value="F:alpha-1,2-mannosyltransferase activity"/>
    <property type="evidence" value="ECO:0007669"/>
    <property type="project" value="TreeGrafter"/>
</dbReference>
<keyword evidence="3" id="KW-0328">Glycosyltransferase</keyword>
<accession>A0A1E4SU25</accession>
<keyword evidence="4 7" id="KW-0808">Transferase</keyword>
<dbReference type="Gene3D" id="3.90.550.10">
    <property type="entry name" value="Spore Coat Polysaccharide Biosynthesis Protein SpsA, Chain A"/>
    <property type="match status" value="1"/>
</dbReference>
<dbReference type="OrthoDB" id="439943at2759"/>
<proteinExistence type="inferred from homology"/>
<comment type="similarity">
    <text evidence="2">Belongs to the glycosyltransferase 15 family.</text>
</comment>
<feature type="region of interest" description="Disordered" evidence="6">
    <location>
        <begin position="492"/>
        <end position="559"/>
    </location>
</feature>
<evidence type="ECO:0000256" key="5">
    <source>
        <dbReference type="ARBA" id="ARBA00022968"/>
    </source>
</evidence>
<dbReference type="GO" id="GO:0005794">
    <property type="term" value="C:Golgi apparatus"/>
    <property type="evidence" value="ECO:0007669"/>
    <property type="project" value="TreeGrafter"/>
</dbReference>
<organism evidence="7 8">
    <name type="scientific">[Candida] arabinofermentans NRRL YB-2248</name>
    <dbReference type="NCBI Taxonomy" id="983967"/>
    <lineage>
        <taxon>Eukaryota</taxon>
        <taxon>Fungi</taxon>
        <taxon>Dikarya</taxon>
        <taxon>Ascomycota</taxon>
        <taxon>Saccharomycotina</taxon>
        <taxon>Pichiomycetes</taxon>
        <taxon>Pichiales</taxon>
        <taxon>Pichiaceae</taxon>
        <taxon>Ogataea</taxon>
        <taxon>Ogataea/Candida clade</taxon>
    </lineage>
</organism>
<dbReference type="GO" id="GO:0006493">
    <property type="term" value="P:protein O-linked glycosylation"/>
    <property type="evidence" value="ECO:0007669"/>
    <property type="project" value="TreeGrafter"/>
</dbReference>
<evidence type="ECO:0000256" key="4">
    <source>
        <dbReference type="ARBA" id="ARBA00022679"/>
    </source>
</evidence>
<feature type="compositionally biased region" description="Polar residues" evidence="6">
    <location>
        <begin position="71"/>
        <end position="98"/>
    </location>
</feature>
<dbReference type="GO" id="GO:0000032">
    <property type="term" value="P:cell wall mannoprotein biosynthetic process"/>
    <property type="evidence" value="ECO:0007669"/>
    <property type="project" value="TreeGrafter"/>
</dbReference>
<dbReference type="PANTHER" id="PTHR31121:SF6">
    <property type="entry name" value="ALPHA-1,2 MANNOSYLTRANSFERASE KTR1"/>
    <property type="match status" value="1"/>
</dbReference>
<feature type="region of interest" description="Disordered" evidence="6">
    <location>
        <begin position="62"/>
        <end position="135"/>
    </location>
</feature>
<name>A0A1E4SU25_9ASCO</name>
<dbReference type="AlphaFoldDB" id="A0A1E4SU25"/>
<evidence type="ECO:0000256" key="3">
    <source>
        <dbReference type="ARBA" id="ARBA00022676"/>
    </source>
</evidence>
<dbReference type="FunFam" id="3.90.550.10:FF:000051">
    <property type="entry name" value="Alpha-1,2-mannosyltransferase (Ktr4)"/>
    <property type="match status" value="1"/>
</dbReference>
<evidence type="ECO:0000256" key="2">
    <source>
        <dbReference type="ARBA" id="ARBA00007677"/>
    </source>
</evidence>
<sequence length="559" mass="64543">MKSIKHSLSELNINDYLTSSNVTGRMSFKTEPQLIEENTVEDPIIDAAPNIVQTINVEAAEERPLVPSGDGSDTQGQSITSSDGDSTSQAQSSNSEVQQEPEPVDPFVGSVLDNPSFTNPNEAPIPDPNPNGLTANYRQYEQFRTVSNHHLSKNLNPRQNATLVALVRNEELFDMLSSIQQLETRFNKDYQYDWVFLNDVPFSDEFIETTSAMVSGTARYGVIPKDHWSYPEYIDPVKAKQIRESRNFANVAYGSSESYRFMCRFNSMYFYKHPILYDYDYYWRVEPSIYYSCDIMEDPFKVLIDNNKEYGFTLSMTEFPKTIATLWQTSLEYFQNENVIDKLPSNDENLLGYISDDNGLNYNLCHFWSNFEIAKLDFYRSELYENYVDYLDKAGGFFYERWGDAPVHTIAVAFLMNRDKVHLFQDIAYKHTVAGSCPLDDSFRKKAKCICDPSNDWMLSSGSSCNLKFLEFTNSEKMIDFNKYHTAITKKNEQVQQSRAKQLDEKRAMARLRTEERKQRAEERRKKKIESKNNGSAAAARERKKEVQAQRARHREGST</sequence>